<feature type="transmembrane region" description="Helical" evidence="5">
    <location>
        <begin position="117"/>
        <end position="136"/>
    </location>
</feature>
<feature type="transmembrane region" description="Helical" evidence="5">
    <location>
        <begin position="529"/>
        <end position="546"/>
    </location>
</feature>
<feature type="transmembrane region" description="Helical" evidence="5">
    <location>
        <begin position="21"/>
        <end position="40"/>
    </location>
</feature>
<sequence>MMVKGSLPMTISLAIYQSDHIAQRFTTVGYIMAMIAFFSMVMLPRAKYLEGLVLNILATCLGSALSLLTMYCGIKARQHTTTPASTASYNGPQAAVCAIWFFCTQWAAGTLRAKVPVLQNCVYMFSVMTMITMTYAPRFHTMGQAISLVVELLEIFFIAFGIATGVSLLIFPMTTRMVLFRKQTDYFAALRDFLAKQSAYYQALGTLEPPVSGQIAGEGDVVEERPFPEREALSESLNQLIALHMELYTDTISAKREIAHGKLNADDLHQLFRAFRTILTPMAGIKTIIHLFDGIDSERPIVQREKGARSDQRATRQRELRHFWSHVMSEMREPFREIEQVIDEGLQHAAAVLEYIPNQNKTPDVECQRPGSPTFADYMGRKIRAFRGRQSELLNTCIEENEGVTSASNLKYAYIFFQAKNLMSTVAAAVYELVLFADSKREDGTMQRERLVLPHTHHFTSHLQHLTSEQPDIHASQAADLTETGCQGKKTTRIKLHDHHHLPPQNRWERYTDHLRAVSRLLRSKESAFGLRMALAAFTVGILAYLEKTWTFYYQQRLIWPLIVILVAINVASGESTFKLAAQIMGATAAMGTCYLCWYIVDGKPAGVLVLTWLAFFFLSYGFIKIPKLFAVWLCILVPIVAIIGIALQSEKLGHDTIVATGQEDYPVYLSAPYRLLSVLAGAFIAYVWTLFPYPITDRGLLGDKLGDILLLLAQFYDCGHSIASLKLRGLVQGEGMVTLDSPTNTGGGVAGRLARTQERLFQRIMTLIPPSRMHALFQRFDVPIGGCFPVGSYMSIMQEAMSIMNYINLLIYSTHSWPSLSHSSTSTMVLASVSTHSRQMTSALLLLSASIKHGTPLPPYYQAPTAVDFSPLWNEELHAQSPQVSARSGDKDAVQCSWATVQMVTDASNAALARMIMQVRDLRAVRNVLANLKTLQTLGKHWAFSDVLGKFACGLYNVHASSPFPLTDEPKNMPPETLRGFKPASSRAEHGSTVQAADDIEDLGLEDAGSGGPVSTEESIAGCIFQISREIGAASSQLPFTINPFITAETFNGCVVDSRFDGPMLGQGMEQIGHVDDCIMDLIRQGELSQQGA</sequence>
<dbReference type="AlphaFoldDB" id="A0A100IJP8"/>
<dbReference type="VEuPathDB" id="FungiDB:M747DRAFT_250980"/>
<organism evidence="8 9">
    <name type="scientific">Aspergillus niger</name>
    <dbReference type="NCBI Taxonomy" id="5061"/>
    <lineage>
        <taxon>Eukaryota</taxon>
        <taxon>Fungi</taxon>
        <taxon>Dikarya</taxon>
        <taxon>Ascomycota</taxon>
        <taxon>Pezizomycotina</taxon>
        <taxon>Eurotiomycetes</taxon>
        <taxon>Eurotiomycetidae</taxon>
        <taxon>Eurotiales</taxon>
        <taxon>Aspergillaceae</taxon>
        <taxon>Aspergillus</taxon>
        <taxon>Aspergillus subgen. Circumdati</taxon>
    </lineage>
</organism>
<feature type="transmembrane region" description="Helical" evidence="5">
    <location>
        <begin position="148"/>
        <end position="171"/>
    </location>
</feature>
<dbReference type="PANTHER" id="PTHR37994">
    <property type="entry name" value="ARAE_2_N DOMAIN-CONTAINING PROTEIN-RELATED"/>
    <property type="match status" value="1"/>
</dbReference>
<accession>A0A100IJP8</accession>
<evidence type="ECO:0000256" key="4">
    <source>
        <dbReference type="ARBA" id="ARBA00023136"/>
    </source>
</evidence>
<dbReference type="Proteomes" id="UP000068243">
    <property type="component" value="Unassembled WGS sequence"/>
</dbReference>
<dbReference type="VEuPathDB" id="FungiDB:ATCC64974_1810"/>
<keyword evidence="3 5" id="KW-1133">Transmembrane helix</keyword>
<feature type="domain" description="Integral membrane bound transporter" evidence="7">
    <location>
        <begin position="555"/>
        <end position="689"/>
    </location>
</feature>
<feature type="transmembrane region" description="Helical" evidence="5">
    <location>
        <begin position="630"/>
        <end position="648"/>
    </location>
</feature>
<reference evidence="9" key="1">
    <citation type="journal article" date="2016" name="Genome Announc.">
        <title>Draft genome sequence of Aspergillus niger strain An76.</title>
        <authorList>
            <person name="Gong W."/>
            <person name="Cheng Z."/>
            <person name="Zhang H."/>
            <person name="Liu L."/>
            <person name="Gao P."/>
            <person name="Wang L."/>
        </authorList>
    </citation>
    <scope>NUCLEOTIDE SEQUENCE [LARGE SCALE GENOMIC DNA]</scope>
    <source>
        <strain evidence="9">An76</strain>
    </source>
</reference>
<comment type="caution">
    <text evidence="8">The sequence shown here is derived from an EMBL/GenBank/DDBJ whole genome shotgun (WGS) entry which is preliminary data.</text>
</comment>
<feature type="transmembrane region" description="Helical" evidence="5">
    <location>
        <begin position="580"/>
        <end position="601"/>
    </location>
</feature>
<evidence type="ECO:0000256" key="2">
    <source>
        <dbReference type="ARBA" id="ARBA00022692"/>
    </source>
</evidence>
<feature type="transmembrane region" description="Helical" evidence="5">
    <location>
        <begin position="558"/>
        <end position="574"/>
    </location>
</feature>
<dbReference type="Pfam" id="PF10337">
    <property type="entry name" value="ArAE_2_N"/>
    <property type="match status" value="2"/>
</dbReference>
<keyword evidence="4 5" id="KW-0472">Membrane</keyword>
<evidence type="ECO:0000259" key="6">
    <source>
        <dbReference type="Pfam" id="PF10337"/>
    </source>
</evidence>
<dbReference type="InterPro" id="IPR049453">
    <property type="entry name" value="Memb_transporter_dom"/>
</dbReference>
<keyword evidence="2 5" id="KW-0812">Transmembrane</keyword>
<comment type="subcellular location">
    <subcellularLocation>
        <location evidence="1">Membrane</location>
        <topology evidence="1">Multi-pass membrane protein</topology>
    </subcellularLocation>
</comment>
<dbReference type="VEuPathDB" id="FungiDB:ASPNIDRAFT2_1099918"/>
<feature type="domain" description="Putative ER transporter 6TM N-terminal" evidence="6">
    <location>
        <begin position="93"/>
        <end position="349"/>
    </location>
</feature>
<feature type="transmembrane region" description="Helical" evidence="5">
    <location>
        <begin position="94"/>
        <end position="111"/>
    </location>
</feature>
<protein>
    <submittedName>
        <fullName evidence="8">MFS transporter</fullName>
    </submittedName>
</protein>
<feature type="transmembrane region" description="Helical" evidence="5">
    <location>
        <begin position="608"/>
        <end position="624"/>
    </location>
</feature>
<evidence type="ECO:0000256" key="5">
    <source>
        <dbReference type="SAM" id="Phobius"/>
    </source>
</evidence>
<evidence type="ECO:0000259" key="7">
    <source>
        <dbReference type="Pfam" id="PF13515"/>
    </source>
</evidence>
<dbReference type="PANTHER" id="PTHR37994:SF4">
    <property type="entry name" value="ER TRANSPORTER 6TM N-TERMINAL DOMAIN-CONTAINING PROTEIN-RELATED"/>
    <property type="match status" value="1"/>
</dbReference>
<feature type="transmembrane region" description="Helical" evidence="5">
    <location>
        <begin position="52"/>
        <end position="74"/>
    </location>
</feature>
<evidence type="ECO:0000313" key="8">
    <source>
        <dbReference type="EMBL" id="GAQ42494.1"/>
    </source>
</evidence>
<evidence type="ECO:0000256" key="1">
    <source>
        <dbReference type="ARBA" id="ARBA00004141"/>
    </source>
</evidence>
<evidence type="ECO:0000313" key="9">
    <source>
        <dbReference type="Proteomes" id="UP000068243"/>
    </source>
</evidence>
<dbReference type="OrthoDB" id="2274698at2759"/>
<dbReference type="EMBL" id="BCMY01000007">
    <property type="protein sequence ID" value="GAQ42494.1"/>
    <property type="molecule type" value="Genomic_DNA"/>
</dbReference>
<dbReference type="OMA" id="MIGIELQ"/>
<evidence type="ECO:0000256" key="3">
    <source>
        <dbReference type="ARBA" id="ARBA00022989"/>
    </source>
</evidence>
<proteinExistence type="predicted"/>
<feature type="transmembrane region" description="Helical" evidence="5">
    <location>
        <begin position="676"/>
        <end position="696"/>
    </location>
</feature>
<name>A0A100IJP8_ASPNG</name>
<dbReference type="GO" id="GO:0016020">
    <property type="term" value="C:membrane"/>
    <property type="evidence" value="ECO:0007669"/>
    <property type="project" value="UniProtKB-SubCell"/>
</dbReference>
<feature type="domain" description="Putative ER transporter 6TM N-terminal" evidence="6">
    <location>
        <begin position="2"/>
        <end position="87"/>
    </location>
</feature>
<dbReference type="InterPro" id="IPR018823">
    <property type="entry name" value="ArAE_2_N"/>
</dbReference>
<dbReference type="VEuPathDB" id="FungiDB:An14g04320"/>
<dbReference type="Pfam" id="PF13515">
    <property type="entry name" value="FUSC_2"/>
    <property type="match status" value="1"/>
</dbReference>
<gene>
    <name evidence="8" type="ORF">ABL_05155</name>
</gene>